<sequence>MGAIVKGGLKIIGGTAASWLGWEAGTRIWK</sequence>
<name>A0AAX2CNT8_9BACI</name>
<comment type="caution">
    <text evidence="1">The sequence shown here is derived from an EMBL/GenBank/DDBJ whole genome shotgun (WGS) entry which is preliminary data.</text>
</comment>
<dbReference type="NCBIfam" id="NF038164">
    <property type="entry name" value="garvicinKS_A"/>
    <property type="match status" value="1"/>
</dbReference>
<proteinExistence type="predicted"/>
<accession>A0AAX2CNT8</accession>
<evidence type="ECO:0000313" key="2">
    <source>
        <dbReference type="Proteomes" id="UP000242164"/>
    </source>
</evidence>
<organism evidence="1 2">
    <name type="scientific">Bacillus cytotoxicus</name>
    <dbReference type="NCBI Taxonomy" id="580165"/>
    <lineage>
        <taxon>Bacteria</taxon>
        <taxon>Bacillati</taxon>
        <taxon>Bacillota</taxon>
        <taxon>Bacilli</taxon>
        <taxon>Bacillales</taxon>
        <taxon>Bacillaceae</taxon>
        <taxon>Bacillus</taxon>
        <taxon>Bacillus cereus group</taxon>
    </lineage>
</organism>
<dbReference type="AlphaFoldDB" id="A0AAX2CNT8"/>
<dbReference type="Proteomes" id="UP000242164">
    <property type="component" value="Unassembled WGS sequence"/>
</dbReference>
<dbReference type="RefSeq" id="WP_210351287.1">
    <property type="nucleotide sequence ID" value="NZ_CP066177.1"/>
</dbReference>
<gene>
    <name evidence="1" type="ORF">BCB44BAC_04558</name>
</gene>
<protein>
    <submittedName>
        <fullName evidence="1">Uncharacterized protein</fullName>
    </submittedName>
</protein>
<evidence type="ECO:0000313" key="1">
    <source>
        <dbReference type="EMBL" id="SCM08253.1"/>
    </source>
</evidence>
<reference evidence="1 2" key="1">
    <citation type="submission" date="2016-08" db="EMBL/GenBank/DDBJ databases">
        <authorList>
            <person name="Loux V."/>
            <person name="Rue O."/>
        </authorList>
    </citation>
    <scope>NUCLEOTIDE SEQUENCE [LARGE SCALE GENOMIC DNA]</scope>
    <source>
        <strain evidence="1 2">AFSSA_08CEB44bac</strain>
    </source>
</reference>
<dbReference type="EMBL" id="FMIK01000067">
    <property type="protein sequence ID" value="SCM08253.1"/>
    <property type="molecule type" value="Genomic_DNA"/>
</dbReference>